<keyword evidence="3" id="KW-0624">Polysaccharide degradation</keyword>
<dbReference type="InterPro" id="IPR008928">
    <property type="entry name" value="6-hairpin_glycosidase_sf"/>
</dbReference>
<accession>A0A4S3KHK1</accession>
<dbReference type="Pfam" id="PF02927">
    <property type="entry name" value="CelD_N"/>
    <property type="match status" value="1"/>
</dbReference>
<dbReference type="SUPFAM" id="SSF81296">
    <property type="entry name" value="E set domains"/>
    <property type="match status" value="1"/>
</dbReference>
<dbReference type="InterPro" id="IPR004197">
    <property type="entry name" value="Cellulase_Ig-like"/>
</dbReference>
<dbReference type="GO" id="GO:0008810">
    <property type="term" value="F:cellulase activity"/>
    <property type="evidence" value="ECO:0007669"/>
    <property type="project" value="InterPro"/>
</dbReference>
<feature type="domain" description="Glycoside hydrolase family 9" evidence="4">
    <location>
        <begin position="417"/>
        <end position="797"/>
    </location>
</feature>
<dbReference type="InterPro" id="IPR013783">
    <property type="entry name" value="Ig-like_fold"/>
</dbReference>
<dbReference type="OrthoDB" id="5936802at2"/>
<protein>
    <submittedName>
        <fullName evidence="6">Glycoside hydrolase</fullName>
    </submittedName>
</protein>
<organism evidence="6 7">
    <name type="scientific">Rhodanobacter lindaniclasticus</name>
    <dbReference type="NCBI Taxonomy" id="75310"/>
    <lineage>
        <taxon>Bacteria</taxon>
        <taxon>Pseudomonadati</taxon>
        <taxon>Pseudomonadota</taxon>
        <taxon>Gammaproteobacteria</taxon>
        <taxon>Lysobacterales</taxon>
        <taxon>Rhodanobacteraceae</taxon>
        <taxon>Rhodanobacter</taxon>
    </lineage>
</organism>
<name>A0A4S3KHK1_9GAMM</name>
<evidence type="ECO:0000259" key="4">
    <source>
        <dbReference type="Pfam" id="PF00759"/>
    </source>
</evidence>
<evidence type="ECO:0000313" key="6">
    <source>
        <dbReference type="EMBL" id="THD08000.1"/>
    </source>
</evidence>
<proteinExistence type="inferred from homology"/>
<evidence type="ECO:0000256" key="3">
    <source>
        <dbReference type="ARBA" id="ARBA00023326"/>
    </source>
</evidence>
<dbReference type="EMBL" id="MWIO01000020">
    <property type="protein sequence ID" value="THD08000.1"/>
    <property type="molecule type" value="Genomic_DNA"/>
</dbReference>
<dbReference type="InterPro" id="IPR014756">
    <property type="entry name" value="Ig_E-set"/>
</dbReference>
<dbReference type="InterPro" id="IPR001701">
    <property type="entry name" value="Glyco_hydro_9"/>
</dbReference>
<dbReference type="Gene3D" id="2.60.40.10">
    <property type="entry name" value="Immunoglobulins"/>
    <property type="match status" value="1"/>
</dbReference>
<dbReference type="Pfam" id="PF00759">
    <property type="entry name" value="Glyco_hydro_9"/>
    <property type="match status" value="1"/>
</dbReference>
<dbReference type="Proteomes" id="UP000306317">
    <property type="component" value="Unassembled WGS sequence"/>
</dbReference>
<sequence length="868" mass="95195">MHGRSHRGGLVSRRGWLGCLSLVLAVASLANAWASGEAPGLALTDTGYLRGNGASVMLYADSYSPIFFDQKNAALQIILHGRRIATNGSLRFSPTPEQWSRIPHLVRRWTDRAHGRLVAQLSYPAYHLDYHINVTPEPGGFRVSLDLDQPLPEAAVGRVGYNLEFLPSIYADQAYEVDGVVRGMLPRDPQGRMVADPPARGAPPLPWYVEQWRATRQHMVPRAFAAGHRVTLVPEDRLHRVSISSEDAEVRLYDGRNQAQNGWFVARSLVPPGKTTDAIVWHVQLASVPGWTRAPVIAHSQVGYAPRFPKVAVIELDPAGDAPKTASLLRLSAEGTFEKVYQAQVSTPQPWLRYAYATFDFSSTRQPGLYKIEYADQQTAPFRIADDVYDHTWQTSLDGFMAVQMDHVAVRDAYRVWHGVAHGDDARQAPPEVRSFDGYWMGAQTYSPFEPGEHVPGLDVGGWFDAGDFDNDVFDQLQTIRNLALSWSTFRPTWDELTVDEQARSVVMHQPDGIPDVVQQVEHGVLQTMAQIRAFGHPIMGIHASTLAQYTFIGDAASQTDGRIHDSRADGSGVDGSHAGAPDDRWAWTNYNASMDYSAIASLAAASAALKGWNDGLAQECLQSAIALWQREQAHPGPEVAGRFDQPSPSYQWAAALELMIATRGAEPYRQRVEALFPSVVQDMTDRGWTAVRALPYLAPAEAARFRKALEAWLPEMHKRMASTPFGVPPSAGGWGNAAQVARFGVAMYFLHHAFPDVVSPEPTLRAVNYLLGTHPVSGTSWIAGVGTVSTLHTYSNNRGDQGYIPGGMVPGYIVVKPDFPESVDDFGMLWFEHETTIGAATDWILAAQAAAAIAKETDAGASLNAAH</sequence>
<dbReference type="InterPro" id="IPR012341">
    <property type="entry name" value="6hp_glycosidase-like_sf"/>
</dbReference>
<evidence type="ECO:0000256" key="2">
    <source>
        <dbReference type="ARBA" id="ARBA00023277"/>
    </source>
</evidence>
<feature type="domain" description="Cellulase Ig-like" evidence="5">
    <location>
        <begin position="295"/>
        <end position="377"/>
    </location>
</feature>
<comment type="similarity">
    <text evidence="1">Belongs to the glycosyl hydrolase 9 (cellulase E) family.</text>
</comment>
<evidence type="ECO:0000313" key="7">
    <source>
        <dbReference type="Proteomes" id="UP000306317"/>
    </source>
</evidence>
<dbReference type="SUPFAM" id="SSF48208">
    <property type="entry name" value="Six-hairpin glycosidases"/>
    <property type="match status" value="1"/>
</dbReference>
<evidence type="ECO:0000256" key="1">
    <source>
        <dbReference type="ARBA" id="ARBA00007072"/>
    </source>
</evidence>
<keyword evidence="2" id="KW-0119">Carbohydrate metabolism</keyword>
<dbReference type="AlphaFoldDB" id="A0A4S3KHK1"/>
<evidence type="ECO:0000259" key="5">
    <source>
        <dbReference type="Pfam" id="PF02927"/>
    </source>
</evidence>
<dbReference type="CDD" id="cd02850">
    <property type="entry name" value="E_set_Cellulase_N"/>
    <property type="match status" value="1"/>
</dbReference>
<dbReference type="Gene3D" id="1.50.10.10">
    <property type="match status" value="1"/>
</dbReference>
<reference evidence="6 7" key="1">
    <citation type="submission" date="2017-02" db="EMBL/GenBank/DDBJ databases">
        <title>Whole genome sequencing of Rhodanobacter lindaniclasticus DSM 17932.</title>
        <authorList>
            <person name="Kumar S."/>
            <person name="Patil P."/>
            <person name="Patil P.B."/>
        </authorList>
    </citation>
    <scope>NUCLEOTIDE SEQUENCE [LARGE SCALE GENOMIC DNA]</scope>
    <source>
        <strain evidence="6 7">DSM 17932</strain>
    </source>
</reference>
<dbReference type="GO" id="GO:0000272">
    <property type="term" value="P:polysaccharide catabolic process"/>
    <property type="evidence" value="ECO:0007669"/>
    <property type="project" value="UniProtKB-KW"/>
</dbReference>
<comment type="caution">
    <text evidence="6">The sequence shown here is derived from an EMBL/GenBank/DDBJ whole genome shotgun (WGS) entry which is preliminary data.</text>
</comment>
<keyword evidence="7" id="KW-1185">Reference proteome</keyword>
<gene>
    <name evidence="6" type="ORF">B1991_07200</name>
</gene>
<keyword evidence="6" id="KW-0378">Hydrolase</keyword>